<protein>
    <submittedName>
        <fullName evidence="2">GNAT family acetyltransferase</fullName>
    </submittedName>
</protein>
<comment type="caution">
    <text evidence="2">The sequence shown here is derived from an EMBL/GenBank/DDBJ whole genome shotgun (WGS) entry which is preliminary data.</text>
</comment>
<evidence type="ECO:0000256" key="1">
    <source>
        <dbReference type="SAM" id="MobiDB-lite"/>
    </source>
</evidence>
<evidence type="ECO:0000313" key="2">
    <source>
        <dbReference type="EMBL" id="KOX97794.1"/>
    </source>
</evidence>
<feature type="compositionally biased region" description="Basic and acidic residues" evidence="1">
    <location>
        <begin position="14"/>
        <end position="25"/>
    </location>
</feature>
<evidence type="ECO:0000313" key="3">
    <source>
        <dbReference type="Proteomes" id="UP000037747"/>
    </source>
</evidence>
<name>A0A0N0BS37_9EURY</name>
<feature type="compositionally biased region" description="Polar residues" evidence="1">
    <location>
        <begin position="1"/>
        <end position="10"/>
    </location>
</feature>
<dbReference type="RefSeq" id="WP_053770487.1">
    <property type="nucleotide sequence ID" value="NZ_LIST01000001.1"/>
</dbReference>
<dbReference type="Pfam" id="PF19133">
    <property type="entry name" value="DUF5816"/>
    <property type="match status" value="1"/>
</dbReference>
<dbReference type="PATRIC" id="fig|1705389.3.peg.795"/>
<dbReference type="EMBL" id="LIST01000001">
    <property type="protein sequence ID" value="KOX97794.1"/>
    <property type="molecule type" value="Genomic_DNA"/>
</dbReference>
<keyword evidence="2" id="KW-0808">Transferase</keyword>
<accession>A0A0N0BS37</accession>
<gene>
    <name evidence="2" type="ORF">AMR74_02530</name>
</gene>
<reference evidence="2 3" key="1">
    <citation type="submission" date="2015-08" db="EMBL/GenBank/DDBJ databases">
        <title>Genomes of Isolates from Cabo Rojo, PR.</title>
        <authorList>
            <person name="Sanchez-Nieves R.L."/>
            <person name="Montalvo-Rodriguez R."/>
        </authorList>
    </citation>
    <scope>NUCLEOTIDE SEQUENCE [LARGE SCALE GENOMIC DNA]</scope>
    <source>
        <strain evidence="2 3">5</strain>
    </source>
</reference>
<dbReference type="Proteomes" id="UP000037747">
    <property type="component" value="Unassembled WGS sequence"/>
</dbReference>
<sequence length="81" mass="9016">MTLEATTTPSGERVYTDRSRTERGADGPFYPVFADEAGESRWGFRCGNCGSFDTAMDTMGRIQCTECGNLRKPDQWDAAHE</sequence>
<organism evidence="2 3">
    <name type="scientific">Halorubrum tropicale</name>
    <dbReference type="NCBI Taxonomy" id="1765655"/>
    <lineage>
        <taxon>Archaea</taxon>
        <taxon>Methanobacteriati</taxon>
        <taxon>Methanobacteriota</taxon>
        <taxon>Stenosarchaea group</taxon>
        <taxon>Halobacteria</taxon>
        <taxon>Halobacteriales</taxon>
        <taxon>Haloferacaceae</taxon>
        <taxon>Halorubrum</taxon>
    </lineage>
</organism>
<proteinExistence type="predicted"/>
<dbReference type="STRING" id="1765655.AMR74_02530"/>
<dbReference type="OrthoDB" id="333505at2157"/>
<dbReference type="GO" id="GO:0016740">
    <property type="term" value="F:transferase activity"/>
    <property type="evidence" value="ECO:0007669"/>
    <property type="project" value="UniProtKB-KW"/>
</dbReference>
<dbReference type="InterPro" id="IPR043854">
    <property type="entry name" value="DUF5816"/>
</dbReference>
<dbReference type="AlphaFoldDB" id="A0A0N0BS37"/>
<keyword evidence="3" id="KW-1185">Reference proteome</keyword>
<feature type="region of interest" description="Disordered" evidence="1">
    <location>
        <begin position="1"/>
        <end position="28"/>
    </location>
</feature>